<evidence type="ECO:0000256" key="5">
    <source>
        <dbReference type="ARBA" id="ARBA00022475"/>
    </source>
</evidence>
<dbReference type="InterPro" id="IPR024320">
    <property type="entry name" value="LPG_synthase_C"/>
</dbReference>
<dbReference type="Pfam" id="PF03706">
    <property type="entry name" value="LPG_synthase_TM"/>
    <property type="match status" value="1"/>
</dbReference>
<gene>
    <name evidence="16" type="primary">mprF</name>
    <name evidence="16" type="ORF">GTW23_22165</name>
</gene>
<evidence type="ECO:0000256" key="1">
    <source>
        <dbReference type="ARBA" id="ARBA00004651"/>
    </source>
</evidence>
<evidence type="ECO:0000256" key="8">
    <source>
        <dbReference type="ARBA" id="ARBA00022989"/>
    </source>
</evidence>
<comment type="subcellular location">
    <subcellularLocation>
        <location evidence="1">Cell membrane</location>
        <topology evidence="1">Multi-pass membrane protein</topology>
    </subcellularLocation>
</comment>
<keyword evidence="11" id="KW-0046">Antibiotic resistance</keyword>
<feature type="transmembrane region" description="Helical" evidence="14">
    <location>
        <begin position="217"/>
        <end position="239"/>
    </location>
</feature>
<keyword evidence="8 14" id="KW-1133">Transmembrane helix</keyword>
<evidence type="ECO:0000256" key="13">
    <source>
        <dbReference type="ARBA" id="ARBA00047540"/>
    </source>
</evidence>
<feature type="transmembrane region" description="Helical" evidence="14">
    <location>
        <begin position="471"/>
        <end position="494"/>
    </location>
</feature>
<feature type="transmembrane region" description="Helical" evidence="14">
    <location>
        <begin position="92"/>
        <end position="116"/>
    </location>
</feature>
<evidence type="ECO:0000256" key="2">
    <source>
        <dbReference type="ARBA" id="ARBA00008627"/>
    </source>
</evidence>
<feature type="transmembrane region" description="Helical" evidence="14">
    <location>
        <begin position="417"/>
        <end position="435"/>
    </location>
</feature>
<feature type="domain" description="Phosphatidylglycerol lysyltransferase C-terminal" evidence="15">
    <location>
        <begin position="559"/>
        <end position="845"/>
    </location>
</feature>
<evidence type="ECO:0000256" key="6">
    <source>
        <dbReference type="ARBA" id="ARBA00022679"/>
    </source>
</evidence>
<evidence type="ECO:0000256" key="3">
    <source>
        <dbReference type="ARBA" id="ARBA00012014"/>
    </source>
</evidence>
<dbReference type="InterPro" id="IPR022791">
    <property type="entry name" value="L-PG_synthase/AglD"/>
</dbReference>
<organism evidence="16 17">
    <name type="scientific">Hoeflea alexandrii</name>
    <dbReference type="NCBI Taxonomy" id="288436"/>
    <lineage>
        <taxon>Bacteria</taxon>
        <taxon>Pseudomonadati</taxon>
        <taxon>Pseudomonadota</taxon>
        <taxon>Alphaproteobacteria</taxon>
        <taxon>Hyphomicrobiales</taxon>
        <taxon>Rhizobiaceae</taxon>
        <taxon>Hoeflea</taxon>
    </lineage>
</organism>
<feature type="transmembrane region" description="Helical" evidence="14">
    <location>
        <begin position="21"/>
        <end position="40"/>
    </location>
</feature>
<dbReference type="Pfam" id="PF09924">
    <property type="entry name" value="LPG_synthase_C"/>
    <property type="match status" value="1"/>
</dbReference>
<sequence>MTSKDTQSTDSVQNTSRLLKNYGSLLASLLLFGLGAFAVYKTLHGIAIADVITQLDRTSRTSLALAVAATAGGYLALVGYDWSALRFIGRQLPVTTVALGSFTAYALSNSIGLAVLSGGAVRYRFYRGLGLSLADIAVVSTYCAMAFGVGVTLVGFAALAWHPAALESIVPLASTSIRYVSIAIFTVTIALVLWGSFAGRAVGIGRFSGSFPPPRDIGLQIAFSLFDIVFAAATLYLLLPAEASATIHYSTFVAVFAVAAVAAVLSHVPGGIGVFEAVILGAFSSVPDQTAGIAAALLGYRFVYYLLPLLMGVLILVVLELRSRRKVDVFPIGAARPALSATMSLTSFIPGLAAALTFLAGAILVLNGLVPIPASILDELKPAIPAGLFEVSNIVMAMAGGVLIVIANGLRAQSRSALYLVIGILGVAIGSLLLQRLDYDLVLALALLAGLLWLSRGHFERRTPISLAQRPVASFALWAAFSVCVALFFLFAHQDAEYSHSRWWQFAFDANMPRALRMAGVSISVSLILLLFFALRPKPGKPSGETPDSETLYSILSKQDDADANFALTGDKSFLVSERNDAFIMYGQHGRSFVALGSPVGDGKSAVELIDAFVTAADQANCRPAFYQIADKDLARFVDAGFVPSKLGEEAVVNLETFTLDGPQHRSLRQAYNRSMRAGLTLEISAPPHAPVLLAALRDMSNEWLEEKKTREKGFSLGRFDEDYLQNFRLAVVYAADRPVAFANIFETATKRHATIDLMRHLSNAPSGTMDFLFVSVMLTLKAEGFGEFSLGMAPLTGLDATRHPRMWDRAAGSVYRFGGHFYNFAGLRAYKDKFDPTWRSRYLMTWGGIDPLLVANDINAIVSGGLRGAISRGRRDGAAEHHRPIKRQN</sequence>
<dbReference type="Proteomes" id="UP001320715">
    <property type="component" value="Unassembled WGS sequence"/>
</dbReference>
<evidence type="ECO:0000313" key="17">
    <source>
        <dbReference type="Proteomes" id="UP001320715"/>
    </source>
</evidence>
<feature type="transmembrane region" description="Helical" evidence="14">
    <location>
        <begin position="179"/>
        <end position="197"/>
    </location>
</feature>
<protein>
    <recommendedName>
        <fullName evidence="4">Phosphatidylglycerol lysyltransferase</fullName>
        <ecNumber evidence="3">2.3.2.3</ecNumber>
    </recommendedName>
    <alternativeName>
        <fullName evidence="12">Lysylphosphatidylglycerol synthase</fullName>
    </alternativeName>
</protein>
<feature type="transmembrane region" description="Helical" evidence="14">
    <location>
        <begin position="251"/>
        <end position="282"/>
    </location>
</feature>
<proteinExistence type="inferred from homology"/>
<dbReference type="SUPFAM" id="SSF55729">
    <property type="entry name" value="Acyl-CoA N-acyltransferases (Nat)"/>
    <property type="match status" value="1"/>
</dbReference>
<feature type="transmembrane region" description="Helical" evidence="14">
    <location>
        <begin position="386"/>
        <end position="410"/>
    </location>
</feature>
<dbReference type="RefSeq" id="WP_252917531.1">
    <property type="nucleotide sequence ID" value="NZ_JAAAML010000005.1"/>
</dbReference>
<name>A0ABT1CZD3_9HYPH</name>
<comment type="caution">
    <text evidence="16">The sequence shown here is derived from an EMBL/GenBank/DDBJ whole genome shotgun (WGS) entry which is preliminary data.</text>
</comment>
<dbReference type="EC" id="2.3.2.3" evidence="3"/>
<feature type="transmembrane region" description="Helical" evidence="14">
    <location>
        <begin position="514"/>
        <end position="535"/>
    </location>
</feature>
<keyword evidence="6" id="KW-0808">Transferase</keyword>
<evidence type="ECO:0000256" key="14">
    <source>
        <dbReference type="SAM" id="Phobius"/>
    </source>
</evidence>
<feature type="transmembrane region" description="Helical" evidence="14">
    <location>
        <begin position="60"/>
        <end position="80"/>
    </location>
</feature>
<comment type="catalytic activity">
    <reaction evidence="13">
        <text>L-lysyl-tRNA(Lys) + a 1,2-diacyl-sn-glycero-3-phospho-(1'-sn-glycerol) = a 1,2-diacyl-sn-glycero-3-phospho-1'-(3'-O-L-lysyl)-sn-glycerol + tRNA(Lys)</text>
        <dbReference type="Rhea" id="RHEA:10668"/>
        <dbReference type="Rhea" id="RHEA-COMP:9696"/>
        <dbReference type="Rhea" id="RHEA-COMP:9697"/>
        <dbReference type="ChEBI" id="CHEBI:64716"/>
        <dbReference type="ChEBI" id="CHEBI:75792"/>
        <dbReference type="ChEBI" id="CHEBI:78442"/>
        <dbReference type="ChEBI" id="CHEBI:78529"/>
        <dbReference type="EC" id="2.3.2.3"/>
    </reaction>
</comment>
<evidence type="ECO:0000259" key="15">
    <source>
        <dbReference type="Pfam" id="PF09924"/>
    </source>
</evidence>
<evidence type="ECO:0000256" key="10">
    <source>
        <dbReference type="ARBA" id="ARBA00023136"/>
    </source>
</evidence>
<dbReference type="EMBL" id="JAAAML010000005">
    <property type="protein sequence ID" value="MCO6410900.1"/>
    <property type="molecule type" value="Genomic_DNA"/>
</dbReference>
<accession>A0ABT1CZD3</accession>
<evidence type="ECO:0000256" key="4">
    <source>
        <dbReference type="ARBA" id="ARBA00021546"/>
    </source>
</evidence>
<keyword evidence="9" id="KW-0443">Lipid metabolism</keyword>
<reference evidence="16 17" key="1">
    <citation type="submission" date="2020-01" db="EMBL/GenBank/DDBJ databases">
        <title>Genomes of bacteria type strains.</title>
        <authorList>
            <person name="Chen J."/>
            <person name="Zhu S."/>
            <person name="Yang J."/>
        </authorList>
    </citation>
    <scope>NUCLEOTIDE SEQUENCE [LARGE SCALE GENOMIC DNA]</scope>
    <source>
        <strain evidence="16 17">DSM 16655</strain>
    </source>
</reference>
<feature type="transmembrane region" description="Helical" evidence="14">
    <location>
        <begin position="441"/>
        <end position="459"/>
    </location>
</feature>
<feature type="transmembrane region" description="Helical" evidence="14">
    <location>
        <begin position="342"/>
        <end position="366"/>
    </location>
</feature>
<keyword evidence="5" id="KW-1003">Cell membrane</keyword>
<evidence type="ECO:0000313" key="16">
    <source>
        <dbReference type="EMBL" id="MCO6410900.1"/>
    </source>
</evidence>
<evidence type="ECO:0000256" key="9">
    <source>
        <dbReference type="ARBA" id="ARBA00023098"/>
    </source>
</evidence>
<dbReference type="PANTHER" id="PTHR34697">
    <property type="entry name" value="PHOSPHATIDYLGLYCEROL LYSYLTRANSFERASE"/>
    <property type="match status" value="1"/>
</dbReference>
<evidence type="ECO:0000256" key="12">
    <source>
        <dbReference type="ARBA" id="ARBA00031899"/>
    </source>
</evidence>
<evidence type="ECO:0000256" key="11">
    <source>
        <dbReference type="ARBA" id="ARBA00023251"/>
    </source>
</evidence>
<dbReference type="NCBIfam" id="NF033480">
    <property type="entry name" value="bifunc_MprF"/>
    <property type="match status" value="1"/>
</dbReference>
<dbReference type="InterPro" id="IPR051211">
    <property type="entry name" value="PG_lysyltransferase"/>
</dbReference>
<evidence type="ECO:0000256" key="7">
    <source>
        <dbReference type="ARBA" id="ARBA00022692"/>
    </source>
</evidence>
<keyword evidence="10 14" id="KW-0472">Membrane</keyword>
<feature type="transmembrane region" description="Helical" evidence="14">
    <location>
        <begin position="136"/>
        <end position="159"/>
    </location>
</feature>
<feature type="transmembrane region" description="Helical" evidence="14">
    <location>
        <begin position="302"/>
        <end position="321"/>
    </location>
</feature>
<comment type="similarity">
    <text evidence="2">Belongs to the LPG synthase family.</text>
</comment>
<keyword evidence="17" id="KW-1185">Reference proteome</keyword>
<dbReference type="PANTHER" id="PTHR34697:SF2">
    <property type="entry name" value="PHOSPHATIDYLGLYCEROL LYSYLTRANSFERASE"/>
    <property type="match status" value="1"/>
</dbReference>
<dbReference type="InterPro" id="IPR016181">
    <property type="entry name" value="Acyl_CoA_acyltransferase"/>
</dbReference>
<keyword evidence="7 14" id="KW-0812">Transmembrane</keyword>